<proteinExistence type="predicted"/>
<organism evidence="1 2">
    <name type="scientific">Spiromyces aspiralis</name>
    <dbReference type="NCBI Taxonomy" id="68401"/>
    <lineage>
        <taxon>Eukaryota</taxon>
        <taxon>Fungi</taxon>
        <taxon>Fungi incertae sedis</taxon>
        <taxon>Zoopagomycota</taxon>
        <taxon>Kickxellomycotina</taxon>
        <taxon>Kickxellomycetes</taxon>
        <taxon>Kickxellales</taxon>
        <taxon>Kickxellaceae</taxon>
        <taxon>Spiromyces</taxon>
    </lineage>
</organism>
<dbReference type="Proteomes" id="UP001145114">
    <property type="component" value="Unassembled WGS sequence"/>
</dbReference>
<protein>
    <submittedName>
        <fullName evidence="1">Aspartate--tRNA ligase msd1</fullName>
        <ecNumber evidence="1">6.1.1.12</ecNumber>
    </submittedName>
</protein>
<feature type="non-terminal residue" evidence="1">
    <location>
        <position position="1"/>
    </location>
</feature>
<accession>A0ACC1HET5</accession>
<dbReference type="EC" id="6.1.1.12" evidence="1"/>
<keyword evidence="1" id="KW-0436">Ligase</keyword>
<dbReference type="EMBL" id="JAMZIH010006140">
    <property type="protein sequence ID" value="KAJ1674238.1"/>
    <property type="molecule type" value="Genomic_DNA"/>
</dbReference>
<sequence>YGSDKPDTRFGLEIVQLDVNELLGQVAGHRGDDITSDEGWRGNIVEALVVPDGAKYVSRKDLDSLGQLCQNSQRNYESIVTTLHKYLAESDGERLTGISSASLLGRITSSIHVEDGEARLIAGLKEVAGIRPNDLVVISERSKVLSDSVALGFTTMGRVRLHLHQLLSTKGYKFPELLPEGSHSRENDHYSFLWVVDFPLFTRQVECAADGSMTVSTNWSSTHHPFTAPMVAPDSDVWECLLGDPGKIRGQHYDLVLNGLELGGGSIRIHDPAVQTMVFEKILKLEPAVRNRFQHLLTALGQGCPPHGGIALGLDRLISVLCGSASLRDVIAFPKAADGLDLFNHSPAPVTTQELAQYGLREID</sequence>
<evidence type="ECO:0000313" key="2">
    <source>
        <dbReference type="Proteomes" id="UP001145114"/>
    </source>
</evidence>
<reference evidence="1" key="1">
    <citation type="submission" date="2022-06" db="EMBL/GenBank/DDBJ databases">
        <title>Phylogenomic reconstructions and comparative analyses of Kickxellomycotina fungi.</title>
        <authorList>
            <person name="Reynolds N.K."/>
            <person name="Stajich J.E."/>
            <person name="Barry K."/>
            <person name="Grigoriev I.V."/>
            <person name="Crous P."/>
            <person name="Smith M.E."/>
        </authorList>
    </citation>
    <scope>NUCLEOTIDE SEQUENCE</scope>
    <source>
        <strain evidence="1">RSA 2271</strain>
    </source>
</reference>
<name>A0ACC1HET5_9FUNG</name>
<keyword evidence="2" id="KW-1185">Reference proteome</keyword>
<comment type="caution">
    <text evidence="1">The sequence shown here is derived from an EMBL/GenBank/DDBJ whole genome shotgun (WGS) entry which is preliminary data.</text>
</comment>
<gene>
    <name evidence="1" type="primary">MSD1_1</name>
    <name evidence="1" type="ORF">EV182_003687</name>
</gene>
<evidence type="ECO:0000313" key="1">
    <source>
        <dbReference type="EMBL" id="KAJ1674238.1"/>
    </source>
</evidence>